<dbReference type="Proteomes" id="UP000199340">
    <property type="component" value="Unassembled WGS sequence"/>
</dbReference>
<dbReference type="EMBL" id="FNEB01000002">
    <property type="protein sequence ID" value="SDI30431.1"/>
    <property type="molecule type" value="Genomic_DNA"/>
</dbReference>
<name>A0A1G8JH65_9RHOB</name>
<organism evidence="1 2">
    <name type="scientific">Lutimaribacter saemankumensis</name>
    <dbReference type="NCBI Taxonomy" id="490829"/>
    <lineage>
        <taxon>Bacteria</taxon>
        <taxon>Pseudomonadati</taxon>
        <taxon>Pseudomonadota</taxon>
        <taxon>Alphaproteobacteria</taxon>
        <taxon>Rhodobacterales</taxon>
        <taxon>Roseobacteraceae</taxon>
        <taxon>Lutimaribacter</taxon>
    </lineage>
</organism>
<dbReference type="RefSeq" id="WP_175491402.1">
    <property type="nucleotide sequence ID" value="NZ_FNEB01000002.1"/>
</dbReference>
<accession>A0A1G8JH65</accession>
<evidence type="ECO:0000313" key="2">
    <source>
        <dbReference type="Proteomes" id="UP000199340"/>
    </source>
</evidence>
<reference evidence="1 2" key="1">
    <citation type="submission" date="2016-10" db="EMBL/GenBank/DDBJ databases">
        <authorList>
            <person name="de Groot N.N."/>
        </authorList>
    </citation>
    <scope>NUCLEOTIDE SEQUENCE [LARGE SCALE GENOMIC DNA]</scope>
    <source>
        <strain evidence="1 2">DSM 28010</strain>
    </source>
</reference>
<dbReference type="STRING" id="490829.SAMN05421850_102141"/>
<dbReference type="AlphaFoldDB" id="A0A1G8JH65"/>
<keyword evidence="2" id="KW-1185">Reference proteome</keyword>
<sequence length="47" mass="5190">MSTQTKTDRKSALAALEQAFAYYDDAPKPAPVTPVHEDTYFEDVKAA</sequence>
<protein>
    <submittedName>
        <fullName evidence="1">Uncharacterized protein</fullName>
    </submittedName>
</protein>
<gene>
    <name evidence="1" type="ORF">SAMN05421850_102141</name>
</gene>
<evidence type="ECO:0000313" key="1">
    <source>
        <dbReference type="EMBL" id="SDI30431.1"/>
    </source>
</evidence>
<proteinExistence type="predicted"/>